<reference evidence="2" key="1">
    <citation type="submission" date="2019-12" db="EMBL/GenBank/DDBJ databases">
        <title>Whole-genome sequence of tobacco pathogen Ralstonia pseudosolanacearum strain RS, originating from Yunnan province of China.</title>
        <authorList>
            <person name="Lu C.-H."/>
        </authorList>
    </citation>
    <scope>NUCLEOTIDE SEQUENCE [LARGE SCALE GENOMIC DNA]</scope>
    <source>
        <strain evidence="2">RS</strain>
    </source>
</reference>
<organism evidence="1 2">
    <name type="scientific">Ralstonia nicotianae</name>
    <dbReference type="NCBI Taxonomy" id="3037696"/>
    <lineage>
        <taxon>Bacteria</taxon>
        <taxon>Pseudomonadati</taxon>
        <taxon>Pseudomonadota</taxon>
        <taxon>Betaproteobacteria</taxon>
        <taxon>Burkholderiales</taxon>
        <taxon>Burkholderiaceae</taxon>
        <taxon>Ralstonia</taxon>
        <taxon>Ralstonia solanacearum species complex</taxon>
    </lineage>
</organism>
<evidence type="ECO:0008006" key="3">
    <source>
        <dbReference type="Google" id="ProtNLM"/>
    </source>
</evidence>
<evidence type="ECO:0000313" key="2">
    <source>
        <dbReference type="Proteomes" id="UP000680989"/>
    </source>
</evidence>
<evidence type="ECO:0000313" key="1">
    <source>
        <dbReference type="EMBL" id="QUP58512.1"/>
    </source>
</evidence>
<dbReference type="Proteomes" id="UP000680989">
    <property type="component" value="Chromosome"/>
</dbReference>
<protein>
    <recommendedName>
        <fullName evidence="3">Transposase</fullName>
    </recommendedName>
</protein>
<keyword evidence="2" id="KW-1185">Reference proteome</keyword>
<accession>A0ABX7ZT50</accession>
<proteinExistence type="predicted"/>
<name>A0ABX7ZT50_9RALS</name>
<gene>
    <name evidence="1" type="ORF">GO999_08020</name>
</gene>
<dbReference type="RefSeq" id="WP_211906732.1">
    <property type="nucleotide sequence ID" value="NZ_CP046674.1"/>
</dbReference>
<sequence>MLKAGFRERPATTGAPAREPVALKYPEQYVLEMLAAHVELARMVNG</sequence>
<dbReference type="EMBL" id="CP046674">
    <property type="protein sequence ID" value="QUP58512.1"/>
    <property type="molecule type" value="Genomic_DNA"/>
</dbReference>